<evidence type="ECO:0000256" key="2">
    <source>
        <dbReference type="ARBA" id="ARBA00022827"/>
    </source>
</evidence>
<dbReference type="PANTHER" id="PTHR46865">
    <property type="entry name" value="OXIDOREDUCTASE-RELATED"/>
    <property type="match status" value="1"/>
</dbReference>
<protein>
    <recommendedName>
        <fullName evidence="4">FAD-binding domain-containing protein</fullName>
    </recommendedName>
</protein>
<dbReference type="Proteomes" id="UP001160390">
    <property type="component" value="Unassembled WGS sequence"/>
</dbReference>
<organism evidence="5 6">
    <name type="scientific">Clonostachys chloroleuca</name>
    <dbReference type="NCBI Taxonomy" id="1926264"/>
    <lineage>
        <taxon>Eukaryota</taxon>
        <taxon>Fungi</taxon>
        <taxon>Dikarya</taxon>
        <taxon>Ascomycota</taxon>
        <taxon>Pezizomycotina</taxon>
        <taxon>Sordariomycetes</taxon>
        <taxon>Hypocreomycetidae</taxon>
        <taxon>Hypocreales</taxon>
        <taxon>Bionectriaceae</taxon>
        <taxon>Clonostachys</taxon>
    </lineage>
</organism>
<dbReference type="AlphaFoldDB" id="A0AA35Q1L2"/>
<gene>
    <name evidence="5" type="ORF">CCHLO57077_00010876</name>
</gene>
<reference evidence="5" key="1">
    <citation type="submission" date="2023-01" db="EMBL/GenBank/DDBJ databases">
        <authorList>
            <person name="Piombo E."/>
        </authorList>
    </citation>
    <scope>NUCLEOTIDE SEQUENCE</scope>
</reference>
<evidence type="ECO:0000313" key="5">
    <source>
        <dbReference type="EMBL" id="CAI6088412.1"/>
    </source>
</evidence>
<accession>A0AA35Q1L2</accession>
<dbReference type="InterPro" id="IPR051704">
    <property type="entry name" value="FAD_aromatic-hydroxylase"/>
</dbReference>
<keyword evidence="6" id="KW-1185">Reference proteome</keyword>
<dbReference type="Gene3D" id="3.50.50.60">
    <property type="entry name" value="FAD/NAD(P)-binding domain"/>
    <property type="match status" value="1"/>
</dbReference>
<dbReference type="Pfam" id="PF01494">
    <property type="entry name" value="FAD_binding_3"/>
    <property type="match status" value="1"/>
</dbReference>
<dbReference type="PANTHER" id="PTHR46865:SF8">
    <property type="entry name" value="POSSIBLE OXIDOREDUCTASE"/>
    <property type="match status" value="1"/>
</dbReference>
<name>A0AA35Q1L2_9HYPO</name>
<sequence length="267" mass="29837">MGLHEKLNKISYSFDENVVRDSGGRELLRLRYKDVHGGVDALAVCRDDLARVLANAISESVVIRFGETVVKIEDDGSKAQATLSTGKTLEADLLIGADGIRSSTRNYLWEGKKCLEDLGYTYAVYDIEGQPGLGSDCVSFNSPGHLDVLYTLRNHRVAALHIWRDDQTQLQDRESWFDTIRHVTSDSTKLVTDVVGLAERNGFTPLVDSLTMVSFRKRQAPAGGELMDRGLRFIEVIRRPLMKSDVKKIPDPNLLTVMPHLYSSNEI</sequence>
<keyword evidence="2" id="KW-0274">FAD</keyword>
<dbReference type="InterPro" id="IPR002938">
    <property type="entry name" value="FAD-bd"/>
</dbReference>
<proteinExistence type="predicted"/>
<evidence type="ECO:0000256" key="1">
    <source>
        <dbReference type="ARBA" id="ARBA00022630"/>
    </source>
</evidence>
<evidence type="ECO:0000256" key="3">
    <source>
        <dbReference type="ARBA" id="ARBA00023002"/>
    </source>
</evidence>
<dbReference type="InterPro" id="IPR036188">
    <property type="entry name" value="FAD/NAD-bd_sf"/>
</dbReference>
<keyword evidence="3" id="KW-0560">Oxidoreductase</keyword>
<comment type="caution">
    <text evidence="5">The sequence shown here is derived from an EMBL/GenBank/DDBJ whole genome shotgun (WGS) entry which is preliminary data.</text>
</comment>
<keyword evidence="1" id="KW-0285">Flavoprotein</keyword>
<evidence type="ECO:0000313" key="6">
    <source>
        <dbReference type="Proteomes" id="UP001160390"/>
    </source>
</evidence>
<evidence type="ECO:0000259" key="4">
    <source>
        <dbReference type="Pfam" id="PF01494"/>
    </source>
</evidence>
<dbReference type="EMBL" id="CABFNP030000823">
    <property type="protein sequence ID" value="CAI6088412.1"/>
    <property type="molecule type" value="Genomic_DNA"/>
</dbReference>
<dbReference type="GO" id="GO:0016491">
    <property type="term" value="F:oxidoreductase activity"/>
    <property type="evidence" value="ECO:0007669"/>
    <property type="project" value="UniProtKB-KW"/>
</dbReference>
<feature type="domain" description="FAD-binding" evidence="4">
    <location>
        <begin position="43"/>
        <end position="108"/>
    </location>
</feature>
<dbReference type="SUPFAM" id="SSF51905">
    <property type="entry name" value="FAD/NAD(P)-binding domain"/>
    <property type="match status" value="1"/>
</dbReference>
<dbReference type="GO" id="GO:0071949">
    <property type="term" value="F:FAD binding"/>
    <property type="evidence" value="ECO:0007669"/>
    <property type="project" value="InterPro"/>
</dbReference>